<dbReference type="Proteomes" id="UP000664417">
    <property type="component" value="Unassembled WGS sequence"/>
</dbReference>
<dbReference type="Pfam" id="PF08818">
    <property type="entry name" value="DUF1801"/>
    <property type="match status" value="1"/>
</dbReference>
<proteinExistence type="predicted"/>
<evidence type="ECO:0000259" key="1">
    <source>
        <dbReference type="Pfam" id="PF08818"/>
    </source>
</evidence>
<dbReference type="RefSeq" id="WP_207859219.1">
    <property type="nucleotide sequence ID" value="NZ_JAFREP010000011.1"/>
</dbReference>
<comment type="caution">
    <text evidence="2">The sequence shown here is derived from an EMBL/GenBank/DDBJ whole genome shotgun (WGS) entry which is preliminary data.</text>
</comment>
<dbReference type="EMBL" id="JAFREP010000011">
    <property type="protein sequence ID" value="MBO1319398.1"/>
    <property type="molecule type" value="Genomic_DNA"/>
</dbReference>
<evidence type="ECO:0000313" key="3">
    <source>
        <dbReference type="Proteomes" id="UP000664417"/>
    </source>
</evidence>
<protein>
    <submittedName>
        <fullName evidence="2">DUF1801 domain-containing protein</fullName>
    </submittedName>
</protein>
<keyword evidence="3" id="KW-1185">Reference proteome</keyword>
<sequence length="147" mass="16213">MTTNVHPIPFQTPEVAIVFDRFPDHLRPHLLGLRDLIFATAAATDGVGPLQETLKWGQPSYRTTQSGSGTTLRLGLLKGQTNCCALFVHCQTTLIADFRARYPDRLRFEGKRALVFAANAPLPVTALRTCITLALTYHLRKKPGGDV</sequence>
<feature type="domain" description="YdhG-like" evidence="1">
    <location>
        <begin position="27"/>
        <end position="134"/>
    </location>
</feature>
<gene>
    <name evidence="2" type="ORF">J3U88_13070</name>
</gene>
<accession>A0A8J7U2J9</accession>
<name>A0A8J7U2J9_9BACT</name>
<reference evidence="2" key="1">
    <citation type="submission" date="2021-03" db="EMBL/GenBank/DDBJ databases">
        <authorList>
            <person name="Wang G."/>
        </authorList>
    </citation>
    <scope>NUCLEOTIDE SEQUENCE</scope>
    <source>
        <strain evidence="2">KCTC 12899</strain>
    </source>
</reference>
<dbReference type="AlphaFoldDB" id="A0A8J7U2J9"/>
<dbReference type="InterPro" id="IPR014922">
    <property type="entry name" value="YdhG-like"/>
</dbReference>
<evidence type="ECO:0000313" key="2">
    <source>
        <dbReference type="EMBL" id="MBO1319398.1"/>
    </source>
</evidence>
<organism evidence="2 3">
    <name type="scientific">Acanthopleuribacter pedis</name>
    <dbReference type="NCBI Taxonomy" id="442870"/>
    <lineage>
        <taxon>Bacteria</taxon>
        <taxon>Pseudomonadati</taxon>
        <taxon>Acidobacteriota</taxon>
        <taxon>Holophagae</taxon>
        <taxon>Acanthopleuribacterales</taxon>
        <taxon>Acanthopleuribacteraceae</taxon>
        <taxon>Acanthopleuribacter</taxon>
    </lineage>
</organism>
<dbReference type="SUPFAM" id="SSF159888">
    <property type="entry name" value="YdhG-like"/>
    <property type="match status" value="1"/>
</dbReference>